<sequence length="451" mass="50412">MKKSKKAVRIVSGLLVLMFILTSLSVAYADNGVVTFEDKNLESAIKEFLKEGNYDYYIETGILTKEVMEQIDTIVIQEDKGITSLVGLEQAKSLEVLWIQNNNIQDLSPLKGLTKLNSLTLSNNSIESINALKDLNELQTLYIDNNNITDIGALKELNKLETLVISNNNISDIRVLEGKTELKSFESYGNSGIEDISSLKDSLKLEFLIIVDSKIKDISVLEDKTNLKHLALIEGDIENIKSLENLRNLEVLLLTDNNIKDISPLLPFDIFDTINIDGNPLWKNDGTNSMLGEVTGEKVSKPIYEVWSEPQVSAVVEQDPMQETDIERNSALPIIVTTVGGLFIILFIVVNNKNLKIFAVENSDDTWAVRILGKRNIKVHSDEISIDISKELSEIEDDKLKVVFSGNLPLKLLDKKIIFIKDKDSFGEITLTELTNVIEVTKDGVITISKK</sequence>
<protein>
    <submittedName>
        <fullName evidence="5">Leucine rich repeats-containing protein</fullName>
    </submittedName>
</protein>
<evidence type="ECO:0000313" key="6">
    <source>
        <dbReference type="Proteomes" id="UP000035704"/>
    </source>
</evidence>
<dbReference type="AlphaFoldDB" id="A0A0G3WE43"/>
<dbReference type="PANTHER" id="PTHR46652">
    <property type="entry name" value="LEUCINE-RICH REPEAT AND IQ DOMAIN-CONTAINING PROTEIN 1-RELATED"/>
    <property type="match status" value="1"/>
</dbReference>
<evidence type="ECO:0000256" key="3">
    <source>
        <dbReference type="SAM" id="Phobius"/>
    </source>
</evidence>
<dbReference type="EMBL" id="CP009687">
    <property type="protein sequence ID" value="AKL96187.1"/>
    <property type="molecule type" value="Genomic_DNA"/>
</dbReference>
<dbReference type="InterPro" id="IPR025875">
    <property type="entry name" value="Leu-rich_rpt_4"/>
</dbReference>
<evidence type="ECO:0000256" key="2">
    <source>
        <dbReference type="ARBA" id="ARBA00022737"/>
    </source>
</evidence>
<keyword evidence="6" id="KW-1185">Reference proteome</keyword>
<evidence type="ECO:0000313" key="5">
    <source>
        <dbReference type="EMBL" id="AKL96187.1"/>
    </source>
</evidence>
<dbReference type="OrthoDB" id="2339349at2"/>
<feature type="signal peptide" evidence="4">
    <location>
        <begin position="1"/>
        <end position="29"/>
    </location>
</feature>
<dbReference type="InterPro" id="IPR050836">
    <property type="entry name" value="SDS22/Internalin_LRR"/>
</dbReference>
<name>A0A0G3WE43_9CLOT</name>
<dbReference type="PATRIC" id="fig|84022.6.peg.2785"/>
<keyword evidence="3" id="KW-0812">Transmembrane</keyword>
<dbReference type="InterPro" id="IPR001611">
    <property type="entry name" value="Leu-rich_rpt"/>
</dbReference>
<dbReference type="Gene3D" id="3.80.10.10">
    <property type="entry name" value="Ribonuclease Inhibitor"/>
    <property type="match status" value="1"/>
</dbReference>
<dbReference type="PANTHER" id="PTHR46652:SF3">
    <property type="entry name" value="LEUCINE-RICH REPEAT-CONTAINING PROTEIN 9"/>
    <property type="match status" value="1"/>
</dbReference>
<keyword evidence="2" id="KW-0677">Repeat</keyword>
<evidence type="ECO:0000256" key="1">
    <source>
        <dbReference type="ARBA" id="ARBA00022614"/>
    </source>
</evidence>
<keyword evidence="3" id="KW-0472">Membrane</keyword>
<dbReference type="STRING" id="84022.CACET_c27420"/>
<dbReference type="SUPFAM" id="SSF52058">
    <property type="entry name" value="L domain-like"/>
    <property type="match status" value="1"/>
</dbReference>
<feature type="chain" id="PRO_5005186134" evidence="4">
    <location>
        <begin position="30"/>
        <end position="451"/>
    </location>
</feature>
<gene>
    <name evidence="5" type="ORF">CACET_c27420</name>
</gene>
<keyword evidence="1" id="KW-0433">Leucine-rich repeat</keyword>
<keyword evidence="4" id="KW-0732">Signal</keyword>
<evidence type="ECO:0000256" key="4">
    <source>
        <dbReference type="SAM" id="SignalP"/>
    </source>
</evidence>
<feature type="transmembrane region" description="Helical" evidence="3">
    <location>
        <begin position="331"/>
        <end position="350"/>
    </location>
</feature>
<dbReference type="Proteomes" id="UP000035704">
    <property type="component" value="Chromosome"/>
</dbReference>
<dbReference type="SMART" id="SM00365">
    <property type="entry name" value="LRR_SD22"/>
    <property type="match status" value="5"/>
</dbReference>
<dbReference type="InterPro" id="IPR003591">
    <property type="entry name" value="Leu-rich_rpt_typical-subtyp"/>
</dbReference>
<reference evidence="5 6" key="1">
    <citation type="submission" date="2014-10" db="EMBL/GenBank/DDBJ databases">
        <title>Genome sequence of Clostridium aceticum DSM 1496.</title>
        <authorList>
            <person name="Poehlein A."/>
            <person name="Schiel-Bengelsdorf B."/>
            <person name="Gottschalk G."/>
            <person name="Duerre P."/>
            <person name="Daniel R."/>
        </authorList>
    </citation>
    <scope>NUCLEOTIDE SEQUENCE [LARGE SCALE GENOMIC DNA]</scope>
    <source>
        <strain evidence="5 6">DSM 1496</strain>
    </source>
</reference>
<keyword evidence="3" id="KW-1133">Transmembrane helix</keyword>
<dbReference type="KEGG" id="cace:CACET_c27420"/>
<organism evidence="5 6">
    <name type="scientific">Clostridium aceticum</name>
    <dbReference type="NCBI Taxonomy" id="84022"/>
    <lineage>
        <taxon>Bacteria</taxon>
        <taxon>Bacillati</taxon>
        <taxon>Bacillota</taxon>
        <taxon>Clostridia</taxon>
        <taxon>Eubacteriales</taxon>
        <taxon>Clostridiaceae</taxon>
        <taxon>Clostridium</taxon>
    </lineage>
</organism>
<dbReference type="PROSITE" id="PS51450">
    <property type="entry name" value="LRR"/>
    <property type="match status" value="5"/>
</dbReference>
<accession>A0A0G3WE43</accession>
<dbReference type="SMART" id="SM00369">
    <property type="entry name" value="LRR_TYP"/>
    <property type="match status" value="4"/>
</dbReference>
<proteinExistence type="predicted"/>
<dbReference type="RefSeq" id="WP_052661468.1">
    <property type="nucleotide sequence ID" value="NZ_CP009687.1"/>
</dbReference>
<dbReference type="InterPro" id="IPR032675">
    <property type="entry name" value="LRR_dom_sf"/>
</dbReference>
<dbReference type="Pfam" id="PF12799">
    <property type="entry name" value="LRR_4"/>
    <property type="match status" value="2"/>
</dbReference>